<organism evidence="2">
    <name type="scientific">Arthroderma gypseum (strain ATCC MYA-4604 / CBS 118893)</name>
    <name type="common">Microsporum gypseum</name>
    <dbReference type="NCBI Taxonomy" id="535722"/>
    <lineage>
        <taxon>Eukaryota</taxon>
        <taxon>Fungi</taxon>
        <taxon>Dikarya</taxon>
        <taxon>Ascomycota</taxon>
        <taxon>Pezizomycotina</taxon>
        <taxon>Eurotiomycetes</taxon>
        <taxon>Eurotiomycetidae</taxon>
        <taxon>Onygenales</taxon>
        <taxon>Arthrodermataceae</taxon>
        <taxon>Nannizzia</taxon>
    </lineage>
</organism>
<dbReference type="InParanoid" id="E4UTF9"/>
<reference evidence="2" key="1">
    <citation type="journal article" date="2012" name="MBio">
        <title>Comparative genome analysis of Trichophyton rubrum and related dermatophytes reveals candidate genes involved in infection.</title>
        <authorList>
            <person name="Martinez D.A."/>
            <person name="Oliver B.G."/>
            <person name="Graeser Y."/>
            <person name="Goldberg J.M."/>
            <person name="Li W."/>
            <person name="Martinez-Rossi N.M."/>
            <person name="Monod M."/>
            <person name="Shelest E."/>
            <person name="Barton R.C."/>
            <person name="Birch E."/>
            <person name="Brakhage A.A."/>
            <person name="Chen Z."/>
            <person name="Gurr S.J."/>
            <person name="Heiman D."/>
            <person name="Heitman J."/>
            <person name="Kosti I."/>
            <person name="Rossi A."/>
            <person name="Saif S."/>
            <person name="Samalova M."/>
            <person name="Saunders C.W."/>
            <person name="Shea T."/>
            <person name="Summerbell R.C."/>
            <person name="Xu J."/>
            <person name="Young S."/>
            <person name="Zeng Q."/>
            <person name="Birren B.W."/>
            <person name="Cuomo C.A."/>
            <person name="White T.C."/>
        </authorList>
    </citation>
    <scope>NUCLEOTIDE SEQUENCE [LARGE SCALE GENOMIC DNA]</scope>
    <source>
        <strain evidence="2">ATCC MYA-4604 / CBS 118893</strain>
    </source>
</reference>
<proteinExistence type="predicted"/>
<dbReference type="Proteomes" id="UP000002669">
    <property type="component" value="Unassembled WGS sequence"/>
</dbReference>
<evidence type="ECO:0000313" key="1">
    <source>
        <dbReference type="EMBL" id="EFR01504.1"/>
    </source>
</evidence>
<dbReference type="OrthoDB" id="4207049at2759"/>
<gene>
    <name evidence="1" type="ORF">MGYG_04512</name>
</gene>
<dbReference type="HOGENOM" id="CLU_093581_0_0_1"/>
<dbReference type="AlphaFoldDB" id="E4UTF9"/>
<dbReference type="VEuPathDB" id="FungiDB:MGYG_04512"/>
<name>E4UTF9_ARTGP</name>
<dbReference type="EMBL" id="DS989824">
    <property type="protein sequence ID" value="EFR01504.1"/>
    <property type="molecule type" value="Genomic_DNA"/>
</dbReference>
<dbReference type="GeneID" id="10029627"/>
<protein>
    <submittedName>
        <fullName evidence="1">Uncharacterized protein</fullName>
    </submittedName>
</protein>
<dbReference type="eggNOG" id="ENOG502SU97">
    <property type="taxonomic scope" value="Eukaryota"/>
</dbReference>
<evidence type="ECO:0000313" key="2">
    <source>
        <dbReference type="Proteomes" id="UP000002669"/>
    </source>
</evidence>
<sequence>MEPNRDSSDDLATELAGPVRILVQTFTHLIPGKGYYDKRNFMLNRMCQKHWNCDWEPRKHRWNCHGTDFAFDNRRCYFLIDYGEASDDTDVPILSYEWTGQSLESKPGLAQASKVQHILRKYYPFSGPPPKSQKEWTFCESVKSFLHQEMGFSNKELKHIQEHPEDAKWLQKNLEPRFWAEIEKQTKYMDETERLIAAGILKPPMGPMSKELDDHPPEGVPIPPSEAEKYQKLAQELGRPVGELNVPWREWKKFDEYNSNAVTQGREFMSWEEWERKIQKEE</sequence>
<accession>E4UTF9</accession>
<keyword evidence="2" id="KW-1185">Reference proteome</keyword>
<dbReference type="RefSeq" id="XP_003174334.1">
    <property type="nucleotide sequence ID" value="XM_003174286.1"/>
</dbReference>
<dbReference type="OMA" id="NVPWREW"/>